<dbReference type="AlphaFoldDB" id="A0A183AM94"/>
<gene>
    <name evidence="3" type="ORF">ECPE_LOCUS8079</name>
</gene>
<dbReference type="PANTHER" id="PTHR10858">
    <property type="entry name" value="DEOXYRIBONUCLEASE II"/>
    <property type="match status" value="1"/>
</dbReference>
<evidence type="ECO:0000313" key="5">
    <source>
        <dbReference type="WBParaSite" id="ECPE_0000810101-mRNA-1"/>
    </source>
</evidence>
<organism evidence="5">
    <name type="scientific">Echinostoma caproni</name>
    <dbReference type="NCBI Taxonomy" id="27848"/>
    <lineage>
        <taxon>Eukaryota</taxon>
        <taxon>Metazoa</taxon>
        <taxon>Spiralia</taxon>
        <taxon>Lophotrochozoa</taxon>
        <taxon>Platyhelminthes</taxon>
        <taxon>Trematoda</taxon>
        <taxon>Digenea</taxon>
        <taxon>Plagiorchiida</taxon>
        <taxon>Echinostomata</taxon>
        <taxon>Echinostomatoidea</taxon>
        <taxon>Echinostomatidae</taxon>
        <taxon>Echinostoma</taxon>
    </lineage>
</organism>
<dbReference type="GO" id="GO:0006309">
    <property type="term" value="P:apoptotic DNA fragmentation"/>
    <property type="evidence" value="ECO:0007669"/>
    <property type="project" value="TreeGrafter"/>
</dbReference>
<name>A0A183AM94_9TREM</name>
<dbReference type="OrthoDB" id="10261598at2759"/>
<dbReference type="CDD" id="cd09121">
    <property type="entry name" value="PLDc_DNaseII_2"/>
    <property type="match status" value="1"/>
</dbReference>
<dbReference type="GO" id="GO:0004531">
    <property type="term" value="F:deoxyribonuclease II activity"/>
    <property type="evidence" value="ECO:0007669"/>
    <property type="project" value="InterPro"/>
</dbReference>
<keyword evidence="4" id="KW-1185">Reference proteome</keyword>
<evidence type="ECO:0000256" key="1">
    <source>
        <dbReference type="ARBA" id="ARBA00007527"/>
    </source>
</evidence>
<protein>
    <submittedName>
        <fullName evidence="5">Deoxyribonuclease II</fullName>
    </submittedName>
</protein>
<evidence type="ECO:0000313" key="4">
    <source>
        <dbReference type="Proteomes" id="UP000272942"/>
    </source>
</evidence>
<dbReference type="PANTHER" id="PTHR10858:SF30">
    <property type="entry name" value="CELL-DEATH-RELATED NUCLEASE 7"/>
    <property type="match status" value="1"/>
</dbReference>
<reference evidence="3 4" key="2">
    <citation type="submission" date="2018-11" db="EMBL/GenBank/DDBJ databases">
        <authorList>
            <consortium name="Pathogen Informatics"/>
        </authorList>
    </citation>
    <scope>NUCLEOTIDE SEQUENCE [LARGE SCALE GENOMIC DNA]</scope>
    <source>
        <strain evidence="3 4">Egypt</strain>
    </source>
</reference>
<dbReference type="Proteomes" id="UP000272942">
    <property type="component" value="Unassembled WGS sequence"/>
</dbReference>
<sequence>MFHLKGSQSSFYAVYNDEKPGVLTAVEKTLVGHLKGAVAFDNSSGLWIIHSIPKLSESPDQYQYPDTGRIYGQHMLCVTLSSAYMLPLIEQLVLSKPQFLATYVSEDWTEKYPEIEALFNDRPKTNETSKIAPFETVDGNLKMRHFSKSAKFGKDLYKDLVLPNLGYALHVETWRHGDSEPSVCENGKPLVVNVQFIHFKELAVTFSSFQDHSKWASTIPKESANEEGKMWICLGDINRMYSQFHRGGGTMCIQNNIIWKAFSNLITQVEKCGADVDDDVHVESAQIHSEL</sequence>
<dbReference type="Pfam" id="PF03265">
    <property type="entry name" value="DNase_II"/>
    <property type="match status" value="1"/>
</dbReference>
<keyword evidence="2" id="KW-0378">Hydrolase</keyword>
<dbReference type="WBParaSite" id="ECPE_0000810101-mRNA-1">
    <property type="protein sequence ID" value="ECPE_0000810101-mRNA-1"/>
    <property type="gene ID" value="ECPE_0000810101"/>
</dbReference>
<dbReference type="InterPro" id="IPR004947">
    <property type="entry name" value="DNase_II"/>
</dbReference>
<accession>A0A183AM94</accession>
<comment type="similarity">
    <text evidence="1">Belongs to the DNase II family.</text>
</comment>
<evidence type="ECO:0000313" key="3">
    <source>
        <dbReference type="EMBL" id="VDP82726.1"/>
    </source>
</evidence>
<evidence type="ECO:0000256" key="2">
    <source>
        <dbReference type="ARBA" id="ARBA00022801"/>
    </source>
</evidence>
<dbReference type="EMBL" id="UZAN01045495">
    <property type="protein sequence ID" value="VDP82726.1"/>
    <property type="molecule type" value="Genomic_DNA"/>
</dbReference>
<reference evidence="5" key="1">
    <citation type="submission" date="2016-06" db="UniProtKB">
        <authorList>
            <consortium name="WormBaseParasite"/>
        </authorList>
    </citation>
    <scope>IDENTIFICATION</scope>
</reference>
<proteinExistence type="inferred from homology"/>